<comment type="caution">
    <text evidence="1">The sequence shown here is derived from an EMBL/GenBank/DDBJ whole genome shotgun (WGS) entry which is preliminary data.</text>
</comment>
<dbReference type="PATRIC" id="fig|87541.4.peg.1170"/>
<gene>
    <name evidence="1" type="ORF">HMPREF3187_01181</name>
</gene>
<evidence type="ECO:0000313" key="2">
    <source>
        <dbReference type="Proteomes" id="UP000070422"/>
    </source>
</evidence>
<dbReference type="AlphaFoldDB" id="A0A133XXQ3"/>
<evidence type="ECO:0000313" key="1">
    <source>
        <dbReference type="EMBL" id="KXB35718.1"/>
    </source>
</evidence>
<dbReference type="EMBL" id="LSCQ01000060">
    <property type="protein sequence ID" value="KXB35718.1"/>
    <property type="molecule type" value="Genomic_DNA"/>
</dbReference>
<accession>A0A133XXQ3</accession>
<reference evidence="1 2" key="1">
    <citation type="submission" date="2016-01" db="EMBL/GenBank/DDBJ databases">
        <authorList>
            <person name="Oliw E.H."/>
        </authorList>
    </citation>
    <scope>NUCLEOTIDE SEQUENCE [LARGE SCALE GENOMIC DNA]</scope>
    <source>
        <strain evidence="1 2">KA00635</strain>
    </source>
</reference>
<sequence>MHGAYLPTPKLAKEKGEVNISIPEILISPFFLDRFHHPNLRPSFTWIDQRLPSGLPSEFHSETLTNSFSWIEPNVSHFGLAQGASRPLTLAYVIISQSTPSTRRR</sequence>
<organism evidence="1 2">
    <name type="scientific">Aerococcus christensenii</name>
    <dbReference type="NCBI Taxonomy" id="87541"/>
    <lineage>
        <taxon>Bacteria</taxon>
        <taxon>Bacillati</taxon>
        <taxon>Bacillota</taxon>
        <taxon>Bacilli</taxon>
        <taxon>Lactobacillales</taxon>
        <taxon>Aerococcaceae</taxon>
        <taxon>Aerococcus</taxon>
    </lineage>
</organism>
<name>A0A133XXQ3_9LACT</name>
<protein>
    <submittedName>
        <fullName evidence="1">Uncharacterized protein</fullName>
    </submittedName>
</protein>
<proteinExistence type="predicted"/>
<dbReference type="Proteomes" id="UP000070422">
    <property type="component" value="Unassembled WGS sequence"/>
</dbReference>